<feature type="compositionally biased region" description="Low complexity" evidence="3">
    <location>
        <begin position="247"/>
        <end position="259"/>
    </location>
</feature>
<evidence type="ECO:0000313" key="7">
    <source>
        <dbReference type="Proteomes" id="UP000608024"/>
    </source>
</evidence>
<accession>A0A919DWI9</accession>
<dbReference type="InterPro" id="IPR052196">
    <property type="entry name" value="Bact_Kbp"/>
</dbReference>
<dbReference type="InterPro" id="IPR023346">
    <property type="entry name" value="Lysozyme-like_dom_sf"/>
</dbReference>
<feature type="compositionally biased region" description="Basic and acidic residues" evidence="3">
    <location>
        <begin position="174"/>
        <end position="184"/>
    </location>
</feature>
<dbReference type="InterPro" id="IPR010618">
    <property type="entry name" value="RPF"/>
</dbReference>
<dbReference type="Proteomes" id="UP000608024">
    <property type="component" value="Unassembled WGS sequence"/>
</dbReference>
<dbReference type="CDD" id="cd13925">
    <property type="entry name" value="RPF"/>
    <property type="match status" value="1"/>
</dbReference>
<protein>
    <submittedName>
        <fullName evidence="6">Peptidoglycan-binding protein LysM</fullName>
    </submittedName>
</protein>
<feature type="compositionally biased region" description="Gly residues" evidence="3">
    <location>
        <begin position="260"/>
        <end position="271"/>
    </location>
</feature>
<sequence length="387" mass="38270">MLSGQGRHRRPRQAPAILVAVGVTGSAIALPLLGATSANAADAETWDKVADCESGGAWSAKGSGYYGGLQLTQETWEQYGGLSYAPSADQASRSQQIAIAENVLRDQGPDAWPNCAPAAGLTKGGEAADVDPGLPSTPPSKGSDGSSGDDGASGRDADRGSGKDADDEPSGADSDTRDKNHDTGETPDQDASDRAGTGKHRKPGDSGDSADSGDSGRTAPEGSADRTGGDGTSAGGGATSPDDTDASDASGGSDGPADGSSGGSGTPGSPGGEDADRPSGRHRGEPAGDDASSGGEDAGAGRHASRGEARQKPGAGSGAQTYTVRSGDNLSAIADTHGLDGGWTSLYAENKKTVGSDPDLILPGQRLELDEKTKAGTKEKSGAKHGS</sequence>
<evidence type="ECO:0000256" key="1">
    <source>
        <dbReference type="ARBA" id="ARBA00010830"/>
    </source>
</evidence>
<feature type="compositionally biased region" description="Basic and acidic residues" evidence="3">
    <location>
        <begin position="274"/>
        <end position="286"/>
    </location>
</feature>
<comment type="similarity">
    <text evidence="1">Belongs to the transglycosylase family. Rpf subfamily.</text>
</comment>
<dbReference type="EMBL" id="BNBT01000141">
    <property type="protein sequence ID" value="GHE85921.1"/>
    <property type="molecule type" value="Genomic_DNA"/>
</dbReference>
<organism evidence="6 7">
    <name type="scientific">Streptomyces longispororuber</name>
    <dbReference type="NCBI Taxonomy" id="68230"/>
    <lineage>
        <taxon>Bacteria</taxon>
        <taxon>Bacillati</taxon>
        <taxon>Actinomycetota</taxon>
        <taxon>Actinomycetes</taxon>
        <taxon>Kitasatosporales</taxon>
        <taxon>Streptomycetaceae</taxon>
        <taxon>Streptomyces</taxon>
    </lineage>
</organism>
<feature type="region of interest" description="Disordered" evidence="3">
    <location>
        <begin position="108"/>
        <end position="323"/>
    </location>
</feature>
<evidence type="ECO:0000256" key="3">
    <source>
        <dbReference type="SAM" id="MobiDB-lite"/>
    </source>
</evidence>
<evidence type="ECO:0000259" key="5">
    <source>
        <dbReference type="PROSITE" id="PS51782"/>
    </source>
</evidence>
<keyword evidence="2" id="KW-0378">Hydrolase</keyword>
<reference evidence="6" key="1">
    <citation type="journal article" date="2014" name="Int. J. Syst. Evol. Microbiol.">
        <title>Complete genome sequence of Corynebacterium casei LMG S-19264T (=DSM 44701T), isolated from a smear-ripened cheese.</title>
        <authorList>
            <consortium name="US DOE Joint Genome Institute (JGI-PGF)"/>
            <person name="Walter F."/>
            <person name="Albersmeier A."/>
            <person name="Kalinowski J."/>
            <person name="Ruckert C."/>
        </authorList>
    </citation>
    <scope>NUCLEOTIDE SEQUENCE</scope>
    <source>
        <strain evidence="6">JCM 4784</strain>
    </source>
</reference>
<gene>
    <name evidence="6" type="ORF">GCM10018785_62070</name>
</gene>
<evidence type="ECO:0000256" key="2">
    <source>
        <dbReference type="ARBA" id="ARBA00022801"/>
    </source>
</evidence>
<evidence type="ECO:0000256" key="4">
    <source>
        <dbReference type="SAM" id="SignalP"/>
    </source>
</evidence>
<proteinExistence type="inferred from homology"/>
<dbReference type="Pfam" id="PF06737">
    <property type="entry name" value="Transglycosylas"/>
    <property type="match status" value="1"/>
</dbReference>
<feature type="compositionally biased region" description="Basic and acidic residues" evidence="3">
    <location>
        <begin position="367"/>
        <end position="387"/>
    </location>
</feature>
<feature type="compositionally biased region" description="Basic and acidic residues" evidence="3">
    <location>
        <begin position="152"/>
        <end position="164"/>
    </location>
</feature>
<feature type="signal peptide" evidence="4">
    <location>
        <begin position="1"/>
        <end position="40"/>
    </location>
</feature>
<feature type="compositionally biased region" description="Gly residues" evidence="3">
    <location>
        <begin position="229"/>
        <end position="238"/>
    </location>
</feature>
<dbReference type="SMART" id="SM00257">
    <property type="entry name" value="LysM"/>
    <property type="match status" value="1"/>
</dbReference>
<keyword evidence="7" id="KW-1185">Reference proteome</keyword>
<dbReference type="InterPro" id="IPR036779">
    <property type="entry name" value="LysM_dom_sf"/>
</dbReference>
<feature type="region of interest" description="Disordered" evidence="3">
    <location>
        <begin position="366"/>
        <end position="387"/>
    </location>
</feature>
<name>A0A919DWI9_9ACTN</name>
<dbReference type="PROSITE" id="PS51782">
    <property type="entry name" value="LYSM"/>
    <property type="match status" value="1"/>
</dbReference>
<feature type="domain" description="LysM" evidence="5">
    <location>
        <begin position="320"/>
        <end position="369"/>
    </location>
</feature>
<feature type="chain" id="PRO_5037410098" evidence="4">
    <location>
        <begin position="41"/>
        <end position="387"/>
    </location>
</feature>
<comment type="caution">
    <text evidence="6">The sequence shown here is derived from an EMBL/GenBank/DDBJ whole genome shotgun (WGS) entry which is preliminary data.</text>
</comment>
<reference evidence="6" key="2">
    <citation type="submission" date="2020-09" db="EMBL/GenBank/DDBJ databases">
        <authorList>
            <person name="Sun Q."/>
            <person name="Ohkuma M."/>
        </authorList>
    </citation>
    <scope>NUCLEOTIDE SEQUENCE</scope>
    <source>
        <strain evidence="6">JCM 4784</strain>
    </source>
</reference>
<keyword evidence="4" id="KW-0732">Signal</keyword>
<dbReference type="GO" id="GO:0016787">
    <property type="term" value="F:hydrolase activity"/>
    <property type="evidence" value="ECO:0007669"/>
    <property type="project" value="UniProtKB-KW"/>
</dbReference>
<dbReference type="InterPro" id="IPR018392">
    <property type="entry name" value="LysM"/>
</dbReference>
<dbReference type="Pfam" id="PF01476">
    <property type="entry name" value="LysM"/>
    <property type="match status" value="1"/>
</dbReference>
<dbReference type="CDD" id="cd00118">
    <property type="entry name" value="LysM"/>
    <property type="match status" value="1"/>
</dbReference>
<dbReference type="RefSeq" id="WP_190139444.1">
    <property type="nucleotide sequence ID" value="NZ_BNBT01000141.1"/>
</dbReference>
<dbReference type="Gene3D" id="1.10.530.10">
    <property type="match status" value="1"/>
</dbReference>
<evidence type="ECO:0000313" key="6">
    <source>
        <dbReference type="EMBL" id="GHE85921.1"/>
    </source>
</evidence>
<dbReference type="Gene3D" id="3.10.350.10">
    <property type="entry name" value="LysM domain"/>
    <property type="match status" value="1"/>
</dbReference>
<dbReference type="PANTHER" id="PTHR34700:SF4">
    <property type="entry name" value="PHAGE-LIKE ELEMENT PBSX PROTEIN XKDP"/>
    <property type="match status" value="1"/>
</dbReference>
<dbReference type="AlphaFoldDB" id="A0A919DWI9"/>
<dbReference type="PANTHER" id="PTHR34700">
    <property type="entry name" value="POTASSIUM BINDING PROTEIN KBP"/>
    <property type="match status" value="1"/>
</dbReference>
<feature type="compositionally biased region" description="Low complexity" evidence="3">
    <location>
        <begin position="206"/>
        <end position="216"/>
    </location>
</feature>
<dbReference type="SUPFAM" id="SSF54106">
    <property type="entry name" value="LysM domain"/>
    <property type="match status" value="1"/>
</dbReference>
<dbReference type="SUPFAM" id="SSF53955">
    <property type="entry name" value="Lysozyme-like"/>
    <property type="match status" value="1"/>
</dbReference>